<evidence type="ECO:0000313" key="3">
    <source>
        <dbReference type="EMBL" id="KAK3235639.1"/>
    </source>
</evidence>
<proteinExistence type="predicted"/>
<dbReference type="Gene3D" id="1.10.238.10">
    <property type="entry name" value="EF-hand"/>
    <property type="match status" value="1"/>
</dbReference>
<dbReference type="GO" id="GO:0005509">
    <property type="term" value="F:calcium ion binding"/>
    <property type="evidence" value="ECO:0007669"/>
    <property type="project" value="InterPro"/>
</dbReference>
<gene>
    <name evidence="3" type="ORF">CYMTET_54167</name>
</gene>
<comment type="caution">
    <text evidence="3">The sequence shown here is derived from an EMBL/GenBank/DDBJ whole genome shotgun (WGS) entry which is preliminary data.</text>
</comment>
<dbReference type="AlphaFoldDB" id="A0AAE0BH83"/>
<dbReference type="PROSITE" id="PS50222">
    <property type="entry name" value="EF_HAND_2"/>
    <property type="match status" value="2"/>
</dbReference>
<evidence type="ECO:0000256" key="1">
    <source>
        <dbReference type="ARBA" id="ARBA00022837"/>
    </source>
</evidence>
<dbReference type="Pfam" id="PF13499">
    <property type="entry name" value="EF-hand_7"/>
    <property type="match status" value="1"/>
</dbReference>
<evidence type="ECO:0000259" key="2">
    <source>
        <dbReference type="PROSITE" id="PS50222"/>
    </source>
</evidence>
<evidence type="ECO:0000313" key="4">
    <source>
        <dbReference type="Proteomes" id="UP001190700"/>
    </source>
</evidence>
<feature type="domain" description="EF-hand" evidence="2">
    <location>
        <begin position="64"/>
        <end position="99"/>
    </location>
</feature>
<keyword evidence="4" id="KW-1185">Reference proteome</keyword>
<dbReference type="Proteomes" id="UP001190700">
    <property type="component" value="Unassembled WGS sequence"/>
</dbReference>
<dbReference type="InterPro" id="IPR018247">
    <property type="entry name" value="EF_Hand_1_Ca_BS"/>
</dbReference>
<reference evidence="3 4" key="1">
    <citation type="journal article" date="2015" name="Genome Biol. Evol.">
        <title>Comparative Genomics of a Bacterivorous Green Alga Reveals Evolutionary Causalities and Consequences of Phago-Mixotrophic Mode of Nutrition.</title>
        <authorList>
            <person name="Burns J.A."/>
            <person name="Paasch A."/>
            <person name="Narechania A."/>
            <person name="Kim E."/>
        </authorList>
    </citation>
    <scope>NUCLEOTIDE SEQUENCE [LARGE SCALE GENOMIC DNA]</scope>
    <source>
        <strain evidence="3 4">PLY_AMNH</strain>
    </source>
</reference>
<sequence>MADNHDHMLSRTMSASEVSGIMDRAASVFNALDLDKDGILDSTEIQSVQDEAKTNGVMSILDACNSSEGQFTMSEIDQNKDGKLSAAEFTKYFMKIFTVSGPDKALAILSKLDADLLEIGR</sequence>
<accession>A0AAE0BH83</accession>
<name>A0AAE0BH83_9CHLO</name>
<keyword evidence="1" id="KW-0106">Calcium</keyword>
<dbReference type="SUPFAM" id="SSF47473">
    <property type="entry name" value="EF-hand"/>
    <property type="match status" value="1"/>
</dbReference>
<dbReference type="InterPro" id="IPR011992">
    <property type="entry name" value="EF-hand-dom_pair"/>
</dbReference>
<dbReference type="InterPro" id="IPR002048">
    <property type="entry name" value="EF_hand_dom"/>
</dbReference>
<organism evidence="3 4">
    <name type="scientific">Cymbomonas tetramitiformis</name>
    <dbReference type="NCBI Taxonomy" id="36881"/>
    <lineage>
        <taxon>Eukaryota</taxon>
        <taxon>Viridiplantae</taxon>
        <taxon>Chlorophyta</taxon>
        <taxon>Pyramimonadophyceae</taxon>
        <taxon>Pyramimonadales</taxon>
        <taxon>Pyramimonadaceae</taxon>
        <taxon>Cymbomonas</taxon>
    </lineage>
</organism>
<protein>
    <recommendedName>
        <fullName evidence="2">EF-hand domain-containing protein</fullName>
    </recommendedName>
</protein>
<dbReference type="PROSITE" id="PS00018">
    <property type="entry name" value="EF_HAND_1"/>
    <property type="match status" value="2"/>
</dbReference>
<dbReference type="EMBL" id="LGRX02035257">
    <property type="protein sequence ID" value="KAK3235639.1"/>
    <property type="molecule type" value="Genomic_DNA"/>
</dbReference>
<feature type="domain" description="EF-hand" evidence="2">
    <location>
        <begin position="20"/>
        <end position="55"/>
    </location>
</feature>